<evidence type="ECO:0000259" key="11">
    <source>
        <dbReference type="Pfam" id="PF03449"/>
    </source>
</evidence>
<dbReference type="PIRSF" id="PIRSF006092">
    <property type="entry name" value="GreA_GreB"/>
    <property type="match status" value="1"/>
</dbReference>
<keyword evidence="12" id="KW-0648">Protein biosynthesis</keyword>
<dbReference type="InterPro" id="IPR036805">
    <property type="entry name" value="Tscrpt_elong_fac_GreA/B_N_sf"/>
</dbReference>
<dbReference type="InterPro" id="IPR036953">
    <property type="entry name" value="GreA/GreB_C_sf"/>
</dbReference>
<protein>
    <recommendedName>
        <fullName evidence="2 8">Transcription elongation factor GreA</fullName>
    </recommendedName>
    <alternativeName>
        <fullName evidence="7 8">Transcript cleavage factor GreA</fullName>
    </alternativeName>
</protein>
<dbReference type="PANTHER" id="PTHR30437">
    <property type="entry name" value="TRANSCRIPTION ELONGATION FACTOR GREA"/>
    <property type="match status" value="1"/>
</dbReference>
<dbReference type="PANTHER" id="PTHR30437:SF4">
    <property type="entry name" value="TRANSCRIPTION ELONGATION FACTOR GREA"/>
    <property type="match status" value="1"/>
</dbReference>
<dbReference type="GO" id="GO:0032784">
    <property type="term" value="P:regulation of DNA-templated transcription elongation"/>
    <property type="evidence" value="ECO:0007669"/>
    <property type="project" value="UniProtKB-UniRule"/>
</dbReference>
<dbReference type="PROSITE" id="PS00829">
    <property type="entry name" value="GREAB_1"/>
    <property type="match status" value="1"/>
</dbReference>
<evidence type="ECO:0000256" key="2">
    <source>
        <dbReference type="ARBA" id="ARBA00013729"/>
    </source>
</evidence>
<keyword evidence="4 8" id="KW-0238">DNA-binding</keyword>
<name>A0A2Z2KFX7_9BACL</name>
<proteinExistence type="inferred from homology"/>
<dbReference type="Proteomes" id="UP000249890">
    <property type="component" value="Chromosome"/>
</dbReference>
<keyword evidence="13" id="KW-1185">Reference proteome</keyword>
<dbReference type="Pfam" id="PF01272">
    <property type="entry name" value="GreA_GreB"/>
    <property type="match status" value="1"/>
</dbReference>
<dbReference type="Pfam" id="PF03449">
    <property type="entry name" value="GreA_GreB_N"/>
    <property type="match status" value="1"/>
</dbReference>
<evidence type="ECO:0000256" key="8">
    <source>
        <dbReference type="HAMAP-Rule" id="MF_00105"/>
    </source>
</evidence>
<feature type="domain" description="Transcription elongation factor GreA/GreB N-terminal" evidence="11">
    <location>
        <begin position="6"/>
        <end position="76"/>
    </location>
</feature>
<comment type="similarity">
    <text evidence="1 8 9">Belongs to the GreA/GreB family.</text>
</comment>
<dbReference type="Gene3D" id="3.10.50.30">
    <property type="entry name" value="Transcription elongation factor, GreA/GreB, C-terminal domain"/>
    <property type="match status" value="1"/>
</dbReference>
<dbReference type="GO" id="GO:0003746">
    <property type="term" value="F:translation elongation factor activity"/>
    <property type="evidence" value="ECO:0007669"/>
    <property type="project" value="UniProtKB-KW"/>
</dbReference>
<dbReference type="HAMAP" id="MF_00105">
    <property type="entry name" value="GreA_GreB"/>
    <property type="match status" value="1"/>
</dbReference>
<evidence type="ECO:0000256" key="9">
    <source>
        <dbReference type="RuleBase" id="RU000556"/>
    </source>
</evidence>
<dbReference type="OrthoDB" id="9808774at2"/>
<evidence type="ECO:0000256" key="1">
    <source>
        <dbReference type="ARBA" id="ARBA00008213"/>
    </source>
</evidence>
<dbReference type="InterPro" id="IPR022691">
    <property type="entry name" value="Tscrpt_elong_fac_GreA/B_N"/>
</dbReference>
<dbReference type="FunFam" id="3.10.50.30:FF:000001">
    <property type="entry name" value="Transcription elongation factor GreA"/>
    <property type="match status" value="1"/>
</dbReference>
<dbReference type="InterPro" id="IPR001437">
    <property type="entry name" value="Tscrpt_elong_fac_GreA/B_C"/>
</dbReference>
<keyword evidence="3 8" id="KW-0805">Transcription regulation</keyword>
<evidence type="ECO:0000256" key="7">
    <source>
        <dbReference type="ARBA" id="ARBA00030776"/>
    </source>
</evidence>
<dbReference type="InterPro" id="IPR023459">
    <property type="entry name" value="Tscrpt_elong_fac_GreA/B_fam"/>
</dbReference>
<sequence length="159" mass="17660">MSDKEVILTPDGLKRLEEELETLKSVKRREVAERIKVAIGYGDISENSEYEDAKNEQAFIEGRVITLEKMLRNARIINSDEIVTDVVSIGVTVSVEDMEYGDIMEYTIVGSAETDPLNNKISNESPVGKAIIGKKKGTIVDVSVPAGVIQYKILDIRMK</sequence>
<evidence type="ECO:0000256" key="5">
    <source>
        <dbReference type="ARBA" id="ARBA00023163"/>
    </source>
</evidence>
<evidence type="ECO:0000313" key="12">
    <source>
        <dbReference type="EMBL" id="ASA25064.1"/>
    </source>
</evidence>
<gene>
    <name evidence="8" type="primary">greA</name>
    <name evidence="12" type="ORF">B9T62_32495</name>
</gene>
<keyword evidence="12" id="KW-0251">Elongation factor</keyword>
<dbReference type="NCBIfam" id="NF001263">
    <property type="entry name" value="PRK00226.1-4"/>
    <property type="match status" value="1"/>
</dbReference>
<dbReference type="AlphaFoldDB" id="A0A2Z2KFX7"/>
<organism evidence="12 13">
    <name type="scientific">Paenibacillus donghaensis</name>
    <dbReference type="NCBI Taxonomy" id="414771"/>
    <lineage>
        <taxon>Bacteria</taxon>
        <taxon>Bacillati</taxon>
        <taxon>Bacillota</taxon>
        <taxon>Bacilli</taxon>
        <taxon>Bacillales</taxon>
        <taxon>Paenibacillaceae</taxon>
        <taxon>Paenibacillus</taxon>
    </lineage>
</organism>
<dbReference type="GO" id="GO:0006354">
    <property type="term" value="P:DNA-templated transcription elongation"/>
    <property type="evidence" value="ECO:0007669"/>
    <property type="project" value="TreeGrafter"/>
</dbReference>
<feature type="domain" description="Transcription elongation factor GreA/GreB C-terminal" evidence="10">
    <location>
        <begin position="84"/>
        <end position="157"/>
    </location>
</feature>
<keyword evidence="5 8" id="KW-0804">Transcription</keyword>
<evidence type="ECO:0000259" key="10">
    <source>
        <dbReference type="Pfam" id="PF01272"/>
    </source>
</evidence>
<dbReference type="NCBIfam" id="TIGR01462">
    <property type="entry name" value="greA"/>
    <property type="match status" value="1"/>
</dbReference>
<dbReference type="RefSeq" id="WP_087919030.1">
    <property type="nucleotide sequence ID" value="NZ_CP021780.1"/>
</dbReference>
<dbReference type="EMBL" id="CP021780">
    <property type="protein sequence ID" value="ASA25064.1"/>
    <property type="molecule type" value="Genomic_DNA"/>
</dbReference>
<dbReference type="InterPro" id="IPR028624">
    <property type="entry name" value="Tscrpt_elong_fac_GreA/B"/>
</dbReference>
<dbReference type="InterPro" id="IPR018151">
    <property type="entry name" value="TF_GreA/GreB_CS"/>
</dbReference>
<dbReference type="SUPFAM" id="SSF46557">
    <property type="entry name" value="GreA transcript cleavage protein, N-terminal domain"/>
    <property type="match status" value="1"/>
</dbReference>
<evidence type="ECO:0000256" key="4">
    <source>
        <dbReference type="ARBA" id="ARBA00023125"/>
    </source>
</evidence>
<dbReference type="InterPro" id="IPR006359">
    <property type="entry name" value="Tscrpt_elong_fac_GreA"/>
</dbReference>
<evidence type="ECO:0000256" key="3">
    <source>
        <dbReference type="ARBA" id="ARBA00023015"/>
    </source>
</evidence>
<evidence type="ECO:0000256" key="6">
    <source>
        <dbReference type="ARBA" id="ARBA00024916"/>
    </source>
</evidence>
<reference evidence="12 13" key="1">
    <citation type="submission" date="2017-06" db="EMBL/GenBank/DDBJ databases">
        <title>Complete genome sequence of Paenibacillus donghaensis KCTC 13049T isolated from East Sea sediment, South Korea.</title>
        <authorList>
            <person name="Jung B.K."/>
            <person name="Hong S.-J."/>
            <person name="Shin J.-H."/>
        </authorList>
    </citation>
    <scope>NUCLEOTIDE SEQUENCE [LARGE SCALE GENOMIC DNA]</scope>
    <source>
        <strain evidence="12 13">KCTC 13049</strain>
    </source>
</reference>
<dbReference type="FunFam" id="1.10.287.180:FF:000001">
    <property type="entry name" value="Transcription elongation factor GreA"/>
    <property type="match status" value="1"/>
</dbReference>
<dbReference type="GO" id="GO:0003677">
    <property type="term" value="F:DNA binding"/>
    <property type="evidence" value="ECO:0007669"/>
    <property type="project" value="UniProtKB-UniRule"/>
</dbReference>
<evidence type="ECO:0000313" key="13">
    <source>
        <dbReference type="Proteomes" id="UP000249890"/>
    </source>
</evidence>
<dbReference type="KEGG" id="pdh:B9T62_32495"/>
<comment type="function">
    <text evidence="6 8 9">Necessary for efficient RNA polymerase transcription elongation past template-encoded arresting sites. The arresting sites in DNA have the property of trapping a certain fraction of elongating RNA polymerases that pass through, resulting in locked ternary complexes. Cleavage of the nascent transcript by cleavage factors such as GreA or GreB allows the resumption of elongation from the new 3'terminus. GreA releases sequences of 2 to 3 nucleotides.</text>
</comment>
<dbReference type="Gene3D" id="1.10.287.180">
    <property type="entry name" value="Transcription elongation factor, GreA/GreB, N-terminal domain"/>
    <property type="match status" value="1"/>
</dbReference>
<dbReference type="SUPFAM" id="SSF54534">
    <property type="entry name" value="FKBP-like"/>
    <property type="match status" value="1"/>
</dbReference>
<accession>A0A2Z2KFX7</accession>
<dbReference type="GO" id="GO:0070063">
    <property type="term" value="F:RNA polymerase binding"/>
    <property type="evidence" value="ECO:0007669"/>
    <property type="project" value="InterPro"/>
</dbReference>